<proteinExistence type="predicted"/>
<evidence type="ECO:0000313" key="1">
    <source>
        <dbReference type="EMBL" id="AUS05119.1"/>
    </source>
</evidence>
<dbReference type="OrthoDB" id="9820295at2"/>
<dbReference type="KEGG" id="taj:C1A40_06390"/>
<gene>
    <name evidence="1" type="ORF">C1A40_06390</name>
</gene>
<dbReference type="Proteomes" id="UP000236592">
    <property type="component" value="Chromosome"/>
</dbReference>
<organism evidence="1 2">
    <name type="scientific">Pseudotamlana carrageenivorans</name>
    <dbReference type="NCBI Taxonomy" id="2069432"/>
    <lineage>
        <taxon>Bacteria</taxon>
        <taxon>Pseudomonadati</taxon>
        <taxon>Bacteroidota</taxon>
        <taxon>Flavobacteriia</taxon>
        <taxon>Flavobacteriales</taxon>
        <taxon>Flavobacteriaceae</taxon>
        <taxon>Pseudotamlana</taxon>
    </lineage>
</organism>
<name>A0A2I7SGS6_9FLAO</name>
<dbReference type="AlphaFoldDB" id="A0A2I7SGS6"/>
<reference evidence="2" key="1">
    <citation type="submission" date="2018-01" db="EMBL/GenBank/DDBJ databases">
        <title>Complete genome of Tamlana sp. UJ94.</title>
        <authorList>
            <person name="Jung J."/>
            <person name="Chung D."/>
            <person name="Bae S.S."/>
            <person name="Baek K."/>
        </authorList>
    </citation>
    <scope>NUCLEOTIDE SEQUENCE [LARGE SCALE GENOMIC DNA]</scope>
    <source>
        <strain evidence="2">UJ94</strain>
    </source>
</reference>
<sequence length="243" mass="29082">MIGYTFLDFIDYQRYKELKSSFYNIYSKPTPDILMKYEESERQYVMLEFITLPDENGKAGFDIVREITLNDYFKDIIADIKRDYLYQVQKDVEGKYKFSREQLFIFVNSEIDLLEEYSNRIDKSEITYKTKSCLVETIKQIIGVLNDNYLPNEFLSFEEDKIKFKLTKKEVVLLFKKMVDAGFINSKQSFDKELGKLLDKHFYYFDAKSKTYVKMNDSYKTIRKVNTDINHQTPSEILNKFLK</sequence>
<dbReference type="RefSeq" id="WP_102995172.1">
    <property type="nucleotide sequence ID" value="NZ_CP025938.1"/>
</dbReference>
<protein>
    <submittedName>
        <fullName evidence="1">Uncharacterized protein</fullName>
    </submittedName>
</protein>
<accession>A0A2I7SGS6</accession>
<keyword evidence="2" id="KW-1185">Reference proteome</keyword>
<evidence type="ECO:0000313" key="2">
    <source>
        <dbReference type="Proteomes" id="UP000236592"/>
    </source>
</evidence>
<dbReference type="EMBL" id="CP025938">
    <property type="protein sequence ID" value="AUS05119.1"/>
    <property type="molecule type" value="Genomic_DNA"/>
</dbReference>